<feature type="domain" description="Calcineurin-like phosphoesterase" evidence="2">
    <location>
        <begin position="3"/>
        <end position="209"/>
    </location>
</feature>
<dbReference type="PANTHER" id="PTHR42850:SF2">
    <property type="entry name" value="BLL5683 PROTEIN"/>
    <property type="match status" value="1"/>
</dbReference>
<accession>A0A4Z0JR03</accession>
<dbReference type="RefSeq" id="WP_135371409.1">
    <property type="nucleotide sequence ID" value="NZ_RKLY01000004.1"/>
</dbReference>
<dbReference type="InterPro" id="IPR050126">
    <property type="entry name" value="Ap4A_hydrolase"/>
</dbReference>
<dbReference type="InterPro" id="IPR029052">
    <property type="entry name" value="Metallo-depent_PP-like"/>
</dbReference>
<evidence type="ECO:0000313" key="4">
    <source>
        <dbReference type="Proteomes" id="UP000298021"/>
    </source>
</evidence>
<dbReference type="SUPFAM" id="SSF56300">
    <property type="entry name" value="Metallo-dependent phosphatases"/>
    <property type="match status" value="1"/>
</dbReference>
<dbReference type="OrthoDB" id="9813918at2"/>
<reference evidence="3 4" key="1">
    <citation type="submission" date="2018-10" db="EMBL/GenBank/DDBJ databases">
        <title>Lactobacillus sp. R7 and Lactobacillus sp. R19 isolated from fermented mustard green product of Taiwan.</title>
        <authorList>
            <person name="Lin S.-T."/>
        </authorList>
    </citation>
    <scope>NUCLEOTIDE SEQUENCE [LARGE SCALE GENOMIC DNA]</scope>
    <source>
        <strain evidence="3 4">BCRC 81127</strain>
    </source>
</reference>
<dbReference type="GO" id="GO:0016791">
    <property type="term" value="F:phosphatase activity"/>
    <property type="evidence" value="ECO:0007669"/>
    <property type="project" value="TreeGrafter"/>
</dbReference>
<dbReference type="PANTHER" id="PTHR42850">
    <property type="entry name" value="METALLOPHOSPHOESTERASE"/>
    <property type="match status" value="1"/>
</dbReference>
<dbReference type="GO" id="GO:0005737">
    <property type="term" value="C:cytoplasm"/>
    <property type="evidence" value="ECO:0007669"/>
    <property type="project" value="TreeGrafter"/>
</dbReference>
<dbReference type="InterPro" id="IPR011152">
    <property type="entry name" value="Pesterase_MJ0912"/>
</dbReference>
<dbReference type="Pfam" id="PF12850">
    <property type="entry name" value="Metallophos_2"/>
    <property type="match status" value="1"/>
</dbReference>
<gene>
    <name evidence="3" type="ORF">EGT49_02635</name>
</gene>
<dbReference type="InterPro" id="IPR024654">
    <property type="entry name" value="Calcineurin-like_PHP_lpxH"/>
</dbReference>
<keyword evidence="4" id="KW-1185">Reference proteome</keyword>
<sequence>MKKIALISDIHGNYTAFKRVLQDAKKQGVEEYWFLGDLLMPGPGTNAILKLLDSVNTTIKLRGNWDDFLFEDVSQISKQYIDEPQTTYILELYKYIYQNLNQKYIDQMRQWPITAKTTVGNLNITLAHNYPQKNFGHELLPYEKQQNFDKLLFDDDCDIAVYAHTHHQLLRTSSKDQLVINPGSIGQPYTAWSKFSADRRAQYAILTFDQSTYRGIDFRKVDYSVEDELQYAKDNQLPFFEMYEKIFTEGKAFTHDNEVLNAVIAKHHYKEDALKYLRTLD</sequence>
<comment type="similarity">
    <text evidence="1">Belongs to the metallophosphoesterase superfamily. YfcE family.</text>
</comment>
<dbReference type="Proteomes" id="UP000298021">
    <property type="component" value="Unassembled WGS sequence"/>
</dbReference>
<dbReference type="PIRSF" id="PIRSF000883">
    <property type="entry name" value="Pesterase_MJ0912"/>
    <property type="match status" value="1"/>
</dbReference>
<evidence type="ECO:0000313" key="3">
    <source>
        <dbReference type="EMBL" id="TGD24664.1"/>
    </source>
</evidence>
<comment type="caution">
    <text evidence="3">The sequence shown here is derived from an EMBL/GenBank/DDBJ whole genome shotgun (WGS) entry which is preliminary data.</text>
</comment>
<organism evidence="3 4">
    <name type="scientific">Companilactobacillus suantsaicola</name>
    <dbReference type="NCBI Taxonomy" id="2487723"/>
    <lineage>
        <taxon>Bacteria</taxon>
        <taxon>Bacillati</taxon>
        <taxon>Bacillota</taxon>
        <taxon>Bacilli</taxon>
        <taxon>Lactobacillales</taxon>
        <taxon>Lactobacillaceae</taxon>
        <taxon>Companilactobacillus</taxon>
    </lineage>
</organism>
<name>A0A4Z0JR03_9LACO</name>
<dbReference type="Gene3D" id="3.60.21.10">
    <property type="match status" value="1"/>
</dbReference>
<protein>
    <submittedName>
        <fullName evidence="3">Metallophosphoesterase</fullName>
    </submittedName>
</protein>
<proteinExistence type="inferred from homology"/>
<dbReference type="AlphaFoldDB" id="A0A4Z0JR03"/>
<evidence type="ECO:0000256" key="1">
    <source>
        <dbReference type="ARBA" id="ARBA00008950"/>
    </source>
</evidence>
<evidence type="ECO:0000259" key="2">
    <source>
        <dbReference type="Pfam" id="PF12850"/>
    </source>
</evidence>
<dbReference type="EMBL" id="RKLY01000004">
    <property type="protein sequence ID" value="TGD24664.1"/>
    <property type="molecule type" value="Genomic_DNA"/>
</dbReference>